<keyword evidence="1" id="KW-0175">Coiled coil</keyword>
<feature type="domain" description="DUF4139" evidence="3">
    <location>
        <begin position="853"/>
        <end position="1273"/>
    </location>
</feature>
<dbReference type="InterPro" id="IPR037291">
    <property type="entry name" value="DUF4139"/>
</dbReference>
<dbReference type="InterPro" id="IPR025554">
    <property type="entry name" value="DUF4140"/>
</dbReference>
<protein>
    <recommendedName>
        <fullName evidence="7">DUF4139 domain-containing protein</fullName>
    </recommendedName>
</protein>
<sequence length="1285" mass="140062">MRLLLSVRNLEVASPTSNNRAIRFILGFSSLCHIKKKTKILPRLCLTDSRVLVDSVGCNGFACIVDGLHDTPPLVLPEGISSSLEESHNNSEKTGGSSEEEVHVCEEHQSELPSAFHTDSDFPIPPAPNPDIELIEPEVAVCSEADTAATIEPAYPSKELTDEAPALTEELPLDQLSGEQAKDFCFVEHSGLQKDPSVNSLEQESGELETDFGLQTGVEPLASDNGHLSEESCGSFQFIKSEPEEAFEQQGFAPSTPDPAAIPSGSQLITVSVPSVDQPEQTPTESPKEFVGLEYCGPVEVAETPSYSQTTQPIESHSPSELSYQSETSIEGRSKPLVTLDKPLEPGFESSLRVLGAVPYDASMSTTVGVSEIMSDPVTHDQINQSSVHTEEFSEANGVEPDYRTSYDGGSSYHDDVPVEDGDVDSDKESGVQKGLKAEAEQSSIEVGIVDEIPKPSFQKICEDLDRKNVVSHLQQCHSGQFVMHHPISNIRQQDIVVLNPQTGEVLGSTQHPGPGQPIHISSSSKIDILTASNGNGTMTGQPPNGPDDSAQLQAPYSYHRAQPNGNTGSGSRTGGSGSTGGAGGGTPTVNSGGLERVRQVYNMSDCQMAQLTVFLDRALVCRRIRPRFNASEITEVLFEHLSPAIDKDSVRVEIRGAATILDVSYFARSLSEEEDAWTHTIQELNTELRHCQRQAESLSNRITRTTKQRMMLDTFADNLIRRDEETATGIGTTTGPCSVPNHVAGGVPANTTPGAPSPALSGEHKGSLEVINPYDPRNIDTLHRFLGIYEEQAERLDASLLDANEELDQVHARMEAIEKELHEIELKQDERLARELSVLVEPRETGQVEMLISYVVGKCSWKPAYDIRIFNSDGTMKIVYYGMVQQATGEDWESRLMTLSTALPGTGGTVPNLGLQRVCFKKDHSPANVIRQTGAPPTISQLPPPALTTSGGAHRARGTSKMGGFRRPMRPTTTSFHEADRILSDMERETPTPVSTLQRGNSLEVAYAAGSRTPATRTHSRRALGTSMLFHAPSSPVPLCSPNRSSGLMSSSNATQCTNSVVTNANIAAVHLEVPRPPALIRCDNEPVRVTVGLLDLQPRYEYVTAPKRSLHAYLKATAVNRSEFFILTGQTNIYADNTFIGKSELPAVAQGEEFSCNLGAEHGIKVFYRPLFKYREGTGSGSKHATLTFKQLIEVRNTFDRPVRLMVMDQVPVSGEDKIKVNLLEPVIKHPEKYDRTKPIRMNKSNNVEWDLDLGPAETKELTLKYSIEHPVNEDLDVSVTDI</sequence>
<keyword evidence="6" id="KW-1185">Reference proteome</keyword>
<feature type="coiled-coil region" evidence="1">
    <location>
        <begin position="787"/>
        <end position="828"/>
    </location>
</feature>
<dbReference type="Proteomes" id="UP000748531">
    <property type="component" value="Unassembled WGS sequence"/>
</dbReference>
<gene>
    <name evidence="5" type="ORF">PHET_00808</name>
</gene>
<dbReference type="EMBL" id="LUCH01000223">
    <property type="protein sequence ID" value="KAF5405750.1"/>
    <property type="molecule type" value="Genomic_DNA"/>
</dbReference>
<feature type="compositionally biased region" description="Gly residues" evidence="2">
    <location>
        <begin position="568"/>
        <end position="587"/>
    </location>
</feature>
<dbReference type="PANTHER" id="PTHR31005:SF8">
    <property type="entry name" value="DUF4139 DOMAIN-CONTAINING PROTEIN"/>
    <property type="match status" value="1"/>
</dbReference>
<feature type="domain" description="DUF4140" evidence="4">
    <location>
        <begin position="613"/>
        <end position="708"/>
    </location>
</feature>
<evidence type="ECO:0008006" key="7">
    <source>
        <dbReference type="Google" id="ProtNLM"/>
    </source>
</evidence>
<feature type="region of interest" description="Disordered" evidence="2">
    <location>
        <begin position="308"/>
        <end position="330"/>
    </location>
</feature>
<name>A0A8J4SUR2_9TREM</name>
<evidence type="ECO:0000256" key="1">
    <source>
        <dbReference type="SAM" id="Coils"/>
    </source>
</evidence>
<evidence type="ECO:0000256" key="2">
    <source>
        <dbReference type="SAM" id="MobiDB-lite"/>
    </source>
</evidence>
<dbReference type="OrthoDB" id="10068793at2759"/>
<feature type="region of interest" description="Disordered" evidence="2">
    <location>
        <begin position="76"/>
        <end position="107"/>
    </location>
</feature>
<comment type="caution">
    <text evidence="5">The sequence shown here is derived from an EMBL/GenBank/DDBJ whole genome shotgun (WGS) entry which is preliminary data.</text>
</comment>
<evidence type="ECO:0000259" key="3">
    <source>
        <dbReference type="Pfam" id="PF13598"/>
    </source>
</evidence>
<dbReference type="PANTHER" id="PTHR31005">
    <property type="entry name" value="DUF4139 DOMAIN-CONTAINING PROTEIN"/>
    <property type="match status" value="1"/>
</dbReference>
<evidence type="ECO:0000259" key="4">
    <source>
        <dbReference type="Pfam" id="PF13600"/>
    </source>
</evidence>
<feature type="region of interest" description="Disordered" evidence="2">
    <location>
        <begin position="530"/>
        <end position="593"/>
    </location>
</feature>
<feature type="region of interest" description="Disordered" evidence="2">
    <location>
        <begin position="389"/>
        <end position="430"/>
    </location>
</feature>
<proteinExistence type="predicted"/>
<dbReference type="InterPro" id="IPR011935">
    <property type="entry name" value="CHP02231"/>
</dbReference>
<feature type="coiled-coil region" evidence="1">
    <location>
        <begin position="668"/>
        <end position="709"/>
    </location>
</feature>
<organism evidence="5 6">
    <name type="scientific">Paragonimus heterotremus</name>
    <dbReference type="NCBI Taxonomy" id="100268"/>
    <lineage>
        <taxon>Eukaryota</taxon>
        <taxon>Metazoa</taxon>
        <taxon>Spiralia</taxon>
        <taxon>Lophotrochozoa</taxon>
        <taxon>Platyhelminthes</taxon>
        <taxon>Trematoda</taxon>
        <taxon>Digenea</taxon>
        <taxon>Plagiorchiida</taxon>
        <taxon>Troglotremata</taxon>
        <taxon>Troglotrematidae</taxon>
        <taxon>Paragonimus</taxon>
    </lineage>
</organism>
<dbReference type="NCBIfam" id="TIGR02231">
    <property type="entry name" value="mucoidy inhibitor MuiA family protein"/>
    <property type="match status" value="1"/>
</dbReference>
<dbReference type="Pfam" id="PF13598">
    <property type="entry name" value="DUF4139"/>
    <property type="match status" value="1"/>
</dbReference>
<evidence type="ECO:0000313" key="5">
    <source>
        <dbReference type="EMBL" id="KAF5405750.1"/>
    </source>
</evidence>
<accession>A0A8J4SUR2</accession>
<dbReference type="Pfam" id="PF13600">
    <property type="entry name" value="DUF4140"/>
    <property type="match status" value="1"/>
</dbReference>
<evidence type="ECO:0000313" key="6">
    <source>
        <dbReference type="Proteomes" id="UP000748531"/>
    </source>
</evidence>
<feature type="region of interest" description="Disordered" evidence="2">
    <location>
        <begin position="934"/>
        <end position="973"/>
    </location>
</feature>
<reference evidence="5" key="1">
    <citation type="submission" date="2019-05" db="EMBL/GenBank/DDBJ databases">
        <title>Annotation for the trematode Paragonimus heterotremus.</title>
        <authorList>
            <person name="Choi Y.-J."/>
        </authorList>
    </citation>
    <scope>NUCLEOTIDE SEQUENCE</scope>
    <source>
        <strain evidence="5">LC</strain>
    </source>
</reference>
<feature type="compositionally biased region" description="Polar residues" evidence="2">
    <location>
        <begin position="530"/>
        <end position="543"/>
    </location>
</feature>